<dbReference type="Proteomes" id="UP001515480">
    <property type="component" value="Unassembled WGS sequence"/>
</dbReference>
<dbReference type="PANTHER" id="PTHR11319:SF35">
    <property type="entry name" value="OUTER MEMBRANE PROTEIN PMPC-RELATED"/>
    <property type="match status" value="1"/>
</dbReference>
<dbReference type="SUPFAM" id="SSF52200">
    <property type="entry name" value="Toll/Interleukin receptor TIR domain"/>
    <property type="match status" value="1"/>
</dbReference>
<feature type="chain" id="PRO_5044334148" description="TIR domain-containing protein" evidence="3">
    <location>
        <begin position="35"/>
        <end position="2029"/>
    </location>
</feature>
<keyword evidence="3" id="KW-0732">Signal</keyword>
<dbReference type="InterPro" id="IPR035897">
    <property type="entry name" value="Toll_tir_struct_dom_sf"/>
</dbReference>
<dbReference type="InterPro" id="IPR014756">
    <property type="entry name" value="Ig_E-set"/>
</dbReference>
<dbReference type="SUPFAM" id="SSF57184">
    <property type="entry name" value="Growth factor receptor domain"/>
    <property type="match status" value="1"/>
</dbReference>
<dbReference type="Gene3D" id="2.10.50.10">
    <property type="entry name" value="Tumor Necrosis Factor Receptor, subunit A, domain 2"/>
    <property type="match status" value="1"/>
</dbReference>
<dbReference type="InterPro" id="IPR011050">
    <property type="entry name" value="Pectin_lyase_fold/virulence"/>
</dbReference>
<evidence type="ECO:0000256" key="1">
    <source>
        <dbReference type="SAM" id="MobiDB-lite"/>
    </source>
</evidence>
<dbReference type="InterPro" id="IPR013783">
    <property type="entry name" value="Ig-like_fold"/>
</dbReference>
<feature type="transmembrane region" description="Helical" evidence="2">
    <location>
        <begin position="1368"/>
        <end position="1388"/>
    </location>
</feature>
<evidence type="ECO:0000256" key="3">
    <source>
        <dbReference type="SAM" id="SignalP"/>
    </source>
</evidence>
<feature type="region of interest" description="Disordered" evidence="1">
    <location>
        <begin position="63"/>
        <end position="83"/>
    </location>
</feature>
<dbReference type="SUPFAM" id="SSF81296">
    <property type="entry name" value="E set domains"/>
    <property type="match status" value="1"/>
</dbReference>
<feature type="transmembrane region" description="Helical" evidence="2">
    <location>
        <begin position="1541"/>
        <end position="1560"/>
    </location>
</feature>
<accession>A0AB34IW70</accession>
<dbReference type="SMART" id="SM00710">
    <property type="entry name" value="PbH1"/>
    <property type="match status" value="6"/>
</dbReference>
<evidence type="ECO:0000313" key="4">
    <source>
        <dbReference type="EMBL" id="KAL1507493.1"/>
    </source>
</evidence>
<feature type="transmembrane region" description="Helical" evidence="2">
    <location>
        <begin position="1259"/>
        <end position="1281"/>
    </location>
</feature>
<evidence type="ECO:0008006" key="6">
    <source>
        <dbReference type="Google" id="ProtNLM"/>
    </source>
</evidence>
<dbReference type="SUPFAM" id="SSF51126">
    <property type="entry name" value="Pectin lyase-like"/>
    <property type="match status" value="2"/>
</dbReference>
<reference evidence="4 5" key="1">
    <citation type="journal article" date="2024" name="Science">
        <title>Giant polyketide synthase enzymes in the biosynthesis of giant marine polyether toxins.</title>
        <authorList>
            <person name="Fallon T.R."/>
            <person name="Shende V.V."/>
            <person name="Wierzbicki I.H."/>
            <person name="Pendleton A.L."/>
            <person name="Watervoot N.F."/>
            <person name="Auber R.P."/>
            <person name="Gonzalez D.J."/>
            <person name="Wisecaver J.H."/>
            <person name="Moore B.S."/>
        </authorList>
    </citation>
    <scope>NUCLEOTIDE SEQUENCE [LARGE SCALE GENOMIC DNA]</scope>
    <source>
        <strain evidence="4 5">12B1</strain>
    </source>
</reference>
<dbReference type="PANTHER" id="PTHR11319">
    <property type="entry name" value="G PROTEIN-COUPLED RECEPTOR-RELATED"/>
    <property type="match status" value="1"/>
</dbReference>
<feature type="transmembrane region" description="Helical" evidence="2">
    <location>
        <begin position="1514"/>
        <end position="1535"/>
    </location>
</feature>
<dbReference type="InterPro" id="IPR006626">
    <property type="entry name" value="PbH1"/>
</dbReference>
<keyword evidence="2" id="KW-1133">Transmembrane helix</keyword>
<feature type="compositionally biased region" description="Low complexity" evidence="1">
    <location>
        <begin position="67"/>
        <end position="78"/>
    </location>
</feature>
<dbReference type="InterPro" id="IPR009030">
    <property type="entry name" value="Growth_fac_rcpt_cys_sf"/>
</dbReference>
<dbReference type="EMBL" id="JBGBPQ010000018">
    <property type="protein sequence ID" value="KAL1507493.1"/>
    <property type="molecule type" value="Genomic_DNA"/>
</dbReference>
<feature type="compositionally biased region" description="Pro residues" evidence="1">
    <location>
        <begin position="104"/>
        <end position="162"/>
    </location>
</feature>
<evidence type="ECO:0000256" key="2">
    <source>
        <dbReference type="SAM" id="Phobius"/>
    </source>
</evidence>
<feature type="transmembrane region" description="Helical" evidence="2">
    <location>
        <begin position="1572"/>
        <end position="1592"/>
    </location>
</feature>
<keyword evidence="2" id="KW-0812">Transmembrane</keyword>
<feature type="region of interest" description="Disordered" evidence="1">
    <location>
        <begin position="102"/>
        <end position="168"/>
    </location>
</feature>
<organism evidence="4 5">
    <name type="scientific">Prymnesium parvum</name>
    <name type="common">Toxic golden alga</name>
    <dbReference type="NCBI Taxonomy" id="97485"/>
    <lineage>
        <taxon>Eukaryota</taxon>
        <taxon>Haptista</taxon>
        <taxon>Haptophyta</taxon>
        <taxon>Prymnesiophyceae</taxon>
        <taxon>Prymnesiales</taxon>
        <taxon>Prymnesiaceae</taxon>
        <taxon>Prymnesium</taxon>
    </lineage>
</organism>
<sequence>MPPPPRLAALLLFANPPALLRLAALLLLATPAASLRVDAPGQWELHCSDGYVHSAASGGFPGISHLSSPSSSPSSRSPSSPPTCTLRLDFLLSHRASLLVTLDAPPPPLPSPPLPPAPRPPPAPPPLASAPPRLPPPAPPRLPRAPILPPLPSPLSAPPPPHHASRSLSATTIDQLRLALANATSPLLVTLPEGATLLLGGAPLLVTAVNATIRSSGAGATLDAAFLSPLLLLSRGASLTLEAITLAHAASPAASINASSLVMLRCALRDCGGGGPLVRLAGGELRLLHSSLHGATEGALAVEEGFALLRGCLISNCSSATTGGALQLSGGHVGGGAVYMSAGNLSVADGTLISDCRAETGGALLIEGGALTMSHSFISDATATRVGGAIVVTAARARLENSTIARCKASLFCAGVHVTNFAWFEMVAASTITHAECESNAGVLYLGDGTISVRDSSILHSFAGLNGGVIQLFAGACILDGCIVEDSVADGGSGGVVYLIGGVITITSCTISHSYAYSDGGMAFVSNGQLTVMDTTISFSTSIRFGGAVAGSGGHFRLEASALYHSHTRNAGGAVACTGLIVTMSRGCLISSASAENGGALGLVSGQLIISDGCVVRDARAQIGGAFVMQGGTVAISGCVIAGCKARLGAAILISAGVMTVSNSLLTNNSATECGGAFYIESGLLSVDNSSISHATSTLRGGALCVVGGELILSDSAISDSYAPQGAACAHSIGVLRIVNVVANITQNATGSFLYVSSHPTPTSAVVLTFVEVHHQQCGGAIVSLSEALQLVSRVFSVSNSECLEDPPPPQIVGVAPIGCGGAYQVAGASPTGVCASSSADACHADTPLSLSCTCPWPEYANPELDEQLAAYSPSGCITPMRLIDITVISQRVVVALTKPSSAVASLNATLRIEGSDVSRLVEWEALNASLLSPWLHLPAHRGEVDPRAIRAGATEVPVALVLSARGLQERAAPYRETVHFLVSSAVRVVRSLEVLLTVEAQTHAVTWHAADAPLTAAEEAALSFTARDADGLPVNHQLPRQSDPRRFSATLTTAAGATLSPDIAYVGSGVYAVRFTVTTWGGVLLSLRLNGKHIPPVARNATCAAGRVALPTGRCGCPAGYFQPTEAEPCLPCSPARTSSAVGAVGSVSCDVCAAGFYLPSPSLPAASGCTPCPAGSRCAANSTLRTIVLHDGYWRLSPLSTKVLRCDAPPEGPACVGGGHVGACAAGYAGPRCVACNSSSQYASGGVCVDCPEWGKVLAAAGGAGLGAALAALAAWGAARCAPSRLPRLALLVRKAGGTLVAGVGWRCKLRILVSFFQCFSVVGTLFLVQLPTDVLRLLDAFEWFSIDWTDLFVAPTCIGSFEVRLVLTAAAPLVLMLLIVAAFLARAACRRGRDGLLHAVHESTAPCLLIIFLLAPSVCRNIFTAWDCEPFEYSATERRFFLRSSPTTQCYTAAHDRVLLLSYVLIALWPVGSVVLFAALVVRARHRLLKRKVDTYVHSIRFLHADFRPELYLWASIELALRCVLTGWLLLIDGERSFLRLIIALLLALTMLVLTLALRPYRRLEDNMLGCAAMLLLVLTYTCCTYIKVFEDVNDAAAPLGDAQLAARVLGFASAGVIVWLLATLGFVLLGFMCLLVVHQLRNEQQLDFLRLKENGQLPKVTLSKEHNWMLFLSHVWITAQDQAATIKRLLHRLIPSASIFLDVDDLKFIGALETYVRQSACVLLFLSRGYLSSKNCLREVYTAVHLGKPRVRIWEAEADKGGAPLETLRDLECPADLVQPVFGADVIRWHRIFVFQLVSLKLIAEQMLLASPAYLHKKSLPLVVRGELVERGVQLPVGASVYVSAANPTADAAAQEVRAKFPELEILSDLGAALSRTFSTHFFLYLTKDTFRSGHGVRLAEELRKARAAGMPVLLIHENDASKDSCSFSQFFVSTPDDLIEGGLYKDLAVPFMDGAHREVSKMLAGAKLSAHREKSRRCHQLRRAFDCLIPRIANTPGSPRRYTFRSILRAQSSRLHRAPRALSC</sequence>
<feature type="transmembrane region" description="Helical" evidence="2">
    <location>
        <begin position="1612"/>
        <end position="1641"/>
    </location>
</feature>
<feature type="transmembrane region" description="Helical" evidence="2">
    <location>
        <begin position="1314"/>
        <end position="1333"/>
    </location>
</feature>
<comment type="caution">
    <text evidence="4">The sequence shown here is derived from an EMBL/GenBank/DDBJ whole genome shotgun (WGS) entry which is preliminary data.</text>
</comment>
<dbReference type="Gene3D" id="2.60.40.10">
    <property type="entry name" value="Immunoglobulins"/>
    <property type="match status" value="1"/>
</dbReference>
<proteinExistence type="predicted"/>
<feature type="signal peptide" evidence="3">
    <location>
        <begin position="1"/>
        <end position="34"/>
    </location>
</feature>
<name>A0AB34IW70_PRYPA</name>
<protein>
    <recommendedName>
        <fullName evidence="6">TIR domain-containing protein</fullName>
    </recommendedName>
</protein>
<keyword evidence="2" id="KW-0472">Membrane</keyword>
<evidence type="ECO:0000313" key="5">
    <source>
        <dbReference type="Proteomes" id="UP001515480"/>
    </source>
</evidence>
<dbReference type="Gene3D" id="3.40.50.10140">
    <property type="entry name" value="Toll/interleukin-1 receptor homology (TIR) domain"/>
    <property type="match status" value="1"/>
</dbReference>
<keyword evidence="5" id="KW-1185">Reference proteome</keyword>
<gene>
    <name evidence="4" type="ORF">AB1Y20_008329</name>
</gene>
<feature type="transmembrane region" description="Helical" evidence="2">
    <location>
        <begin position="1463"/>
        <end position="1485"/>
    </location>
</feature>